<comment type="subcellular location">
    <subcellularLocation>
        <location evidence="1">Secreted</location>
    </subcellularLocation>
</comment>
<evidence type="ECO:0000313" key="7">
    <source>
        <dbReference type="Proteomes" id="UP000887574"/>
    </source>
</evidence>
<evidence type="ECO:0000256" key="5">
    <source>
        <dbReference type="ARBA" id="ARBA00023180"/>
    </source>
</evidence>
<dbReference type="PANTHER" id="PTHR13234:SF8">
    <property type="entry name" value="GAMMA-INTERFERON-INDUCIBLE LYSOSOMAL THIOL REDUCTASE"/>
    <property type="match status" value="1"/>
</dbReference>
<evidence type="ECO:0000256" key="1">
    <source>
        <dbReference type="ARBA" id="ARBA00004613"/>
    </source>
</evidence>
<feature type="chain" id="PRO_5036919288" evidence="6">
    <location>
        <begin position="21"/>
        <end position="209"/>
    </location>
</feature>
<keyword evidence="3" id="KW-0964">Secreted</keyword>
<keyword evidence="5" id="KW-0325">Glycoprotein</keyword>
<evidence type="ECO:0000313" key="8">
    <source>
        <dbReference type="WBParaSite" id="jg9823"/>
    </source>
</evidence>
<evidence type="ECO:0000256" key="3">
    <source>
        <dbReference type="ARBA" id="ARBA00022525"/>
    </source>
</evidence>
<accession>A0A915EU27</accession>
<dbReference type="WBParaSite" id="jg9823">
    <property type="protein sequence ID" value="jg9823"/>
    <property type="gene ID" value="jg9823"/>
</dbReference>
<feature type="signal peptide" evidence="6">
    <location>
        <begin position="1"/>
        <end position="20"/>
    </location>
</feature>
<dbReference type="AlphaFoldDB" id="A0A915EU27"/>
<keyword evidence="4 6" id="KW-0732">Signal</keyword>
<dbReference type="InterPro" id="IPR004911">
    <property type="entry name" value="Interferon-induced_GILT"/>
</dbReference>
<dbReference type="GO" id="GO:0005576">
    <property type="term" value="C:extracellular region"/>
    <property type="evidence" value="ECO:0007669"/>
    <property type="project" value="UniProtKB-SubCell"/>
</dbReference>
<proteinExistence type="inferred from homology"/>
<evidence type="ECO:0000256" key="2">
    <source>
        <dbReference type="ARBA" id="ARBA00005679"/>
    </source>
</evidence>
<organism evidence="7 8">
    <name type="scientific">Ditylenchus dipsaci</name>
    <dbReference type="NCBI Taxonomy" id="166011"/>
    <lineage>
        <taxon>Eukaryota</taxon>
        <taxon>Metazoa</taxon>
        <taxon>Ecdysozoa</taxon>
        <taxon>Nematoda</taxon>
        <taxon>Chromadorea</taxon>
        <taxon>Rhabditida</taxon>
        <taxon>Tylenchina</taxon>
        <taxon>Tylenchomorpha</taxon>
        <taxon>Sphaerularioidea</taxon>
        <taxon>Anguinidae</taxon>
        <taxon>Anguininae</taxon>
        <taxon>Ditylenchus</taxon>
    </lineage>
</organism>
<dbReference type="Proteomes" id="UP000887574">
    <property type="component" value="Unplaced"/>
</dbReference>
<evidence type="ECO:0000256" key="6">
    <source>
        <dbReference type="SAM" id="SignalP"/>
    </source>
</evidence>
<name>A0A915EU27_9BILA</name>
<sequence length="209" mass="23356">MLVSLLCVTILTAMLGLASSQMSSLNCDSVPPSLWCSSQEMAKTCGFDALCNKYLEANQEKALQKLFGGCVLHPRVQRFGKLVKTELLPFGNADLENGNVVCSHGSLECQVDSLEVCAINYLDEPFHFVYCLEKKMGVKNSFKKALKKCFRNLAIPLETARKISECSQSEIGAELRKKTMDRIKEMNQKAMDMFLGWHLMVSAWKVLST</sequence>
<protein>
    <submittedName>
        <fullName evidence="8">Uncharacterized protein</fullName>
    </submittedName>
</protein>
<reference evidence="8" key="1">
    <citation type="submission" date="2022-11" db="UniProtKB">
        <authorList>
            <consortium name="WormBaseParasite"/>
        </authorList>
    </citation>
    <scope>IDENTIFICATION</scope>
</reference>
<comment type="similarity">
    <text evidence="2">Belongs to the GILT family.</text>
</comment>
<evidence type="ECO:0000256" key="4">
    <source>
        <dbReference type="ARBA" id="ARBA00022729"/>
    </source>
</evidence>
<dbReference type="Pfam" id="PF03227">
    <property type="entry name" value="GILT"/>
    <property type="match status" value="1"/>
</dbReference>
<dbReference type="PANTHER" id="PTHR13234">
    <property type="entry name" value="GAMMA-INTERFERON INDUCIBLE LYSOSOMAL THIOL REDUCTASE GILT"/>
    <property type="match status" value="1"/>
</dbReference>
<keyword evidence="7" id="KW-1185">Reference proteome</keyword>
<dbReference type="GO" id="GO:0016671">
    <property type="term" value="F:oxidoreductase activity, acting on a sulfur group of donors, disulfide as acceptor"/>
    <property type="evidence" value="ECO:0007669"/>
    <property type="project" value="InterPro"/>
</dbReference>